<evidence type="ECO:0000256" key="5">
    <source>
        <dbReference type="ARBA" id="ARBA00022833"/>
    </source>
</evidence>
<comment type="subcellular location">
    <subcellularLocation>
        <location evidence="1">Nucleus</location>
    </subcellularLocation>
</comment>
<dbReference type="EMBL" id="ML996106">
    <property type="protein sequence ID" value="KAF2738908.1"/>
    <property type="molecule type" value="Genomic_DNA"/>
</dbReference>
<sequence length="219" mass="24530">MPPATERRQSLLNLECEVCHRQYSKKEHLQRHERTHTGIRPFSCPVCGRSFARQDALNRHGRVHGHRNNSAHAPESTVFLQTDLNVMASNGQNPSIDAAQHLSPTDPYCNGNMSNLNANNPFVQGQLQNSSLFWPDSEHLLQNIMSIDPALWEQPLAFLPPILDSQTSPGTTDLEDGVGSSAGEGQRAIQTLSALISNTVNMQWFFNLLYHANRFRFMG</sequence>
<dbReference type="SMART" id="SM00355">
    <property type="entry name" value="ZnF_C2H2"/>
    <property type="match status" value="2"/>
</dbReference>
<protein>
    <recommendedName>
        <fullName evidence="8">C2H2-type domain-containing protein</fullName>
    </recommendedName>
</protein>
<comment type="caution">
    <text evidence="9">The sequence shown here is derived from an EMBL/GenBank/DDBJ whole genome shotgun (WGS) entry which is preliminary data.</text>
</comment>
<gene>
    <name evidence="9" type="ORF">EJ04DRAFT_509086</name>
</gene>
<dbReference type="GO" id="GO:0000785">
    <property type="term" value="C:chromatin"/>
    <property type="evidence" value="ECO:0007669"/>
    <property type="project" value="TreeGrafter"/>
</dbReference>
<dbReference type="InterPro" id="IPR036236">
    <property type="entry name" value="Znf_C2H2_sf"/>
</dbReference>
<keyword evidence="2" id="KW-0479">Metal-binding</keyword>
<evidence type="ECO:0000259" key="8">
    <source>
        <dbReference type="PROSITE" id="PS50157"/>
    </source>
</evidence>
<dbReference type="PANTHER" id="PTHR40626:SF11">
    <property type="entry name" value="ZINC FINGER PROTEIN YPR022C"/>
    <property type="match status" value="1"/>
</dbReference>
<dbReference type="AlphaFoldDB" id="A0A9P4R8T0"/>
<dbReference type="Pfam" id="PF00096">
    <property type="entry name" value="zf-C2H2"/>
    <property type="match status" value="2"/>
</dbReference>
<dbReference type="PROSITE" id="PS00028">
    <property type="entry name" value="ZINC_FINGER_C2H2_1"/>
    <property type="match status" value="2"/>
</dbReference>
<evidence type="ECO:0000313" key="10">
    <source>
        <dbReference type="Proteomes" id="UP000799444"/>
    </source>
</evidence>
<dbReference type="Gene3D" id="3.30.160.60">
    <property type="entry name" value="Classic Zinc Finger"/>
    <property type="match status" value="2"/>
</dbReference>
<proteinExistence type="predicted"/>
<keyword evidence="3" id="KW-0677">Repeat</keyword>
<feature type="domain" description="C2H2-type" evidence="8">
    <location>
        <begin position="14"/>
        <end position="41"/>
    </location>
</feature>
<evidence type="ECO:0000256" key="1">
    <source>
        <dbReference type="ARBA" id="ARBA00004123"/>
    </source>
</evidence>
<dbReference type="GO" id="GO:0000981">
    <property type="term" value="F:DNA-binding transcription factor activity, RNA polymerase II-specific"/>
    <property type="evidence" value="ECO:0007669"/>
    <property type="project" value="InterPro"/>
</dbReference>
<accession>A0A9P4R8T0</accession>
<dbReference type="InterPro" id="IPR051059">
    <property type="entry name" value="VerF-like"/>
</dbReference>
<organism evidence="9 10">
    <name type="scientific">Polyplosphaeria fusca</name>
    <dbReference type="NCBI Taxonomy" id="682080"/>
    <lineage>
        <taxon>Eukaryota</taxon>
        <taxon>Fungi</taxon>
        <taxon>Dikarya</taxon>
        <taxon>Ascomycota</taxon>
        <taxon>Pezizomycotina</taxon>
        <taxon>Dothideomycetes</taxon>
        <taxon>Pleosporomycetidae</taxon>
        <taxon>Pleosporales</taxon>
        <taxon>Tetraplosphaeriaceae</taxon>
        <taxon>Polyplosphaeria</taxon>
    </lineage>
</organism>
<keyword evidence="5" id="KW-0862">Zinc</keyword>
<dbReference type="GO" id="GO:0000978">
    <property type="term" value="F:RNA polymerase II cis-regulatory region sequence-specific DNA binding"/>
    <property type="evidence" value="ECO:0007669"/>
    <property type="project" value="InterPro"/>
</dbReference>
<dbReference type="SUPFAM" id="SSF57667">
    <property type="entry name" value="beta-beta-alpha zinc fingers"/>
    <property type="match status" value="1"/>
</dbReference>
<evidence type="ECO:0000256" key="4">
    <source>
        <dbReference type="ARBA" id="ARBA00022771"/>
    </source>
</evidence>
<dbReference type="PANTHER" id="PTHR40626">
    <property type="entry name" value="MIP31509P"/>
    <property type="match status" value="1"/>
</dbReference>
<dbReference type="InterPro" id="IPR013087">
    <property type="entry name" value="Znf_C2H2_type"/>
</dbReference>
<reference evidence="9" key="1">
    <citation type="journal article" date="2020" name="Stud. Mycol.">
        <title>101 Dothideomycetes genomes: a test case for predicting lifestyles and emergence of pathogens.</title>
        <authorList>
            <person name="Haridas S."/>
            <person name="Albert R."/>
            <person name="Binder M."/>
            <person name="Bloem J."/>
            <person name="Labutti K."/>
            <person name="Salamov A."/>
            <person name="Andreopoulos B."/>
            <person name="Baker S."/>
            <person name="Barry K."/>
            <person name="Bills G."/>
            <person name="Bluhm B."/>
            <person name="Cannon C."/>
            <person name="Castanera R."/>
            <person name="Culley D."/>
            <person name="Daum C."/>
            <person name="Ezra D."/>
            <person name="Gonzalez J."/>
            <person name="Henrissat B."/>
            <person name="Kuo A."/>
            <person name="Liang C."/>
            <person name="Lipzen A."/>
            <person name="Lutzoni F."/>
            <person name="Magnuson J."/>
            <person name="Mondo S."/>
            <person name="Nolan M."/>
            <person name="Ohm R."/>
            <person name="Pangilinan J."/>
            <person name="Park H.-J."/>
            <person name="Ramirez L."/>
            <person name="Alfaro M."/>
            <person name="Sun H."/>
            <person name="Tritt A."/>
            <person name="Yoshinaga Y."/>
            <person name="Zwiers L.-H."/>
            <person name="Turgeon B."/>
            <person name="Goodwin S."/>
            <person name="Spatafora J."/>
            <person name="Crous P."/>
            <person name="Grigoriev I."/>
        </authorList>
    </citation>
    <scope>NUCLEOTIDE SEQUENCE</scope>
    <source>
        <strain evidence="9">CBS 125425</strain>
    </source>
</reference>
<evidence type="ECO:0000256" key="2">
    <source>
        <dbReference type="ARBA" id="ARBA00022723"/>
    </source>
</evidence>
<dbReference type="Proteomes" id="UP000799444">
    <property type="component" value="Unassembled WGS sequence"/>
</dbReference>
<dbReference type="GO" id="GO:0008270">
    <property type="term" value="F:zinc ion binding"/>
    <property type="evidence" value="ECO:0007669"/>
    <property type="project" value="UniProtKB-KW"/>
</dbReference>
<dbReference type="FunFam" id="3.30.160.60:FF:000086">
    <property type="entry name" value="transcription factor E4F1 isoform X1"/>
    <property type="match status" value="1"/>
</dbReference>
<dbReference type="PROSITE" id="PS50157">
    <property type="entry name" value="ZINC_FINGER_C2H2_2"/>
    <property type="match status" value="2"/>
</dbReference>
<evidence type="ECO:0000256" key="6">
    <source>
        <dbReference type="ARBA" id="ARBA00023242"/>
    </source>
</evidence>
<evidence type="ECO:0000313" key="9">
    <source>
        <dbReference type="EMBL" id="KAF2738908.1"/>
    </source>
</evidence>
<keyword evidence="10" id="KW-1185">Reference proteome</keyword>
<dbReference type="OrthoDB" id="3689632at2759"/>
<keyword evidence="4 7" id="KW-0863">Zinc-finger</keyword>
<evidence type="ECO:0000256" key="3">
    <source>
        <dbReference type="ARBA" id="ARBA00022737"/>
    </source>
</evidence>
<keyword evidence="6" id="KW-0539">Nucleus</keyword>
<dbReference type="GO" id="GO:0005634">
    <property type="term" value="C:nucleus"/>
    <property type="evidence" value="ECO:0007669"/>
    <property type="project" value="UniProtKB-SubCell"/>
</dbReference>
<name>A0A9P4R8T0_9PLEO</name>
<evidence type="ECO:0000256" key="7">
    <source>
        <dbReference type="PROSITE-ProRule" id="PRU00042"/>
    </source>
</evidence>
<feature type="domain" description="C2H2-type" evidence="8">
    <location>
        <begin position="42"/>
        <end position="69"/>
    </location>
</feature>